<keyword evidence="12" id="KW-0449">Lipoprotein</keyword>
<dbReference type="InterPro" id="IPR002491">
    <property type="entry name" value="ABC_transptr_periplasmic_BD"/>
</dbReference>
<evidence type="ECO:0000256" key="13">
    <source>
        <dbReference type="ARBA" id="ARBA00031148"/>
    </source>
</evidence>
<dbReference type="AlphaFoldDB" id="A0A7W5B256"/>
<sequence length="318" mass="35003">MMSFKLWRSTAVLAITLLVAGCSSNTSTENSSAENSGANTSKTTEVSVTQAADEVKDEVKEDYRIVSTTVATTQFFDLLDLDLVGIPTSVKELPKRYDGITKIGNPMTPNMEVVKSLDPTEVFSVTTLEYDLAPVFKNAAIKSTFLDFTSLAKMNAAILDIGKRYNREEKAQTIVDGYNAKVEEIKQKVAGKPQPTVLILLGVPGSYLVATENSYIGDLVRLVGGKNIVQGEDVEYLASNTEYLQQSNPDVILRAAHGMPEEVVKMFDQEFQENDIWKHFNAVQQGRVYDLPEELFPTTANMAVAEALDAMVDMLYAD</sequence>
<evidence type="ECO:0000256" key="7">
    <source>
        <dbReference type="ARBA" id="ARBA00022723"/>
    </source>
</evidence>
<organism evidence="18 19">
    <name type="scientific">Paenibacillus phyllosphaerae</name>
    <dbReference type="NCBI Taxonomy" id="274593"/>
    <lineage>
        <taxon>Bacteria</taxon>
        <taxon>Bacillati</taxon>
        <taxon>Bacillota</taxon>
        <taxon>Bacilli</taxon>
        <taxon>Bacillales</taxon>
        <taxon>Paenibacillaceae</taxon>
        <taxon>Paenibacillus</taxon>
    </lineage>
</organism>
<dbReference type="Proteomes" id="UP000570361">
    <property type="component" value="Unassembled WGS sequence"/>
</dbReference>
<dbReference type="PANTHER" id="PTHR30535">
    <property type="entry name" value="VITAMIN B12-BINDING PROTEIN"/>
    <property type="match status" value="1"/>
</dbReference>
<keyword evidence="5" id="KW-1003">Cell membrane</keyword>
<feature type="domain" description="Fe/B12 periplasmic-binding" evidence="17">
    <location>
        <begin position="64"/>
        <end position="318"/>
    </location>
</feature>
<keyword evidence="19" id="KW-1185">Reference proteome</keyword>
<evidence type="ECO:0000256" key="1">
    <source>
        <dbReference type="ARBA" id="ARBA00001970"/>
    </source>
</evidence>
<keyword evidence="4" id="KW-0813">Transport</keyword>
<feature type="chain" id="PRO_5038797389" description="High-affinity heme uptake system protein IsdE" evidence="16">
    <location>
        <begin position="29"/>
        <end position="318"/>
    </location>
</feature>
<keyword evidence="6" id="KW-0349">Heme</keyword>
<dbReference type="GO" id="GO:0071281">
    <property type="term" value="P:cellular response to iron ion"/>
    <property type="evidence" value="ECO:0007669"/>
    <property type="project" value="TreeGrafter"/>
</dbReference>
<comment type="caution">
    <text evidence="18">The sequence shown here is derived from an EMBL/GenBank/DDBJ whole genome shotgun (WGS) entry which is preliminary data.</text>
</comment>
<dbReference type="InterPro" id="IPR050902">
    <property type="entry name" value="ABC_Transporter_SBP"/>
</dbReference>
<dbReference type="SUPFAM" id="SSF53807">
    <property type="entry name" value="Helical backbone' metal receptor"/>
    <property type="match status" value="1"/>
</dbReference>
<comment type="similarity">
    <text evidence="2">Belongs to the bacterial solute-binding protein 8 family.</text>
</comment>
<evidence type="ECO:0000256" key="3">
    <source>
        <dbReference type="ARBA" id="ARBA00015862"/>
    </source>
</evidence>
<dbReference type="Pfam" id="PF01497">
    <property type="entry name" value="Peripla_BP_2"/>
    <property type="match status" value="1"/>
</dbReference>
<dbReference type="GO" id="GO:0015886">
    <property type="term" value="P:heme transport"/>
    <property type="evidence" value="ECO:0007669"/>
    <property type="project" value="InterPro"/>
</dbReference>
<reference evidence="18 19" key="1">
    <citation type="submission" date="2020-08" db="EMBL/GenBank/DDBJ databases">
        <title>Genomic Encyclopedia of Type Strains, Phase III (KMG-III): the genomes of soil and plant-associated and newly described type strains.</title>
        <authorList>
            <person name="Whitman W."/>
        </authorList>
    </citation>
    <scope>NUCLEOTIDE SEQUENCE [LARGE SCALE GENOMIC DNA]</scope>
    <source>
        <strain evidence="18 19">CECT 5862</strain>
    </source>
</reference>
<evidence type="ECO:0000256" key="10">
    <source>
        <dbReference type="ARBA" id="ARBA00023136"/>
    </source>
</evidence>
<dbReference type="Gene3D" id="3.40.50.1980">
    <property type="entry name" value="Nitrogenase molybdenum iron protein domain"/>
    <property type="match status" value="2"/>
</dbReference>
<accession>A0A7W5B256</accession>
<evidence type="ECO:0000256" key="6">
    <source>
        <dbReference type="ARBA" id="ARBA00022617"/>
    </source>
</evidence>
<evidence type="ECO:0000256" key="5">
    <source>
        <dbReference type="ARBA" id="ARBA00022475"/>
    </source>
</evidence>
<feature type="region of interest" description="Disordered" evidence="15">
    <location>
        <begin position="26"/>
        <end position="53"/>
    </location>
</feature>
<evidence type="ECO:0000256" key="12">
    <source>
        <dbReference type="ARBA" id="ARBA00023288"/>
    </source>
</evidence>
<gene>
    <name evidence="18" type="ORF">FHS18_004557</name>
</gene>
<dbReference type="RefSeq" id="WP_246427830.1">
    <property type="nucleotide sequence ID" value="NZ_JACHXK010000012.1"/>
</dbReference>
<protein>
    <recommendedName>
        <fullName evidence="3">High-affinity heme uptake system protein IsdE</fullName>
    </recommendedName>
    <alternativeName>
        <fullName evidence="14">Iron-regulated surface determinant protein E</fullName>
    </alternativeName>
    <alternativeName>
        <fullName evidence="13">Staphylococcal iron-regulated protein F</fullName>
    </alternativeName>
</protein>
<evidence type="ECO:0000259" key="17">
    <source>
        <dbReference type="PROSITE" id="PS50983"/>
    </source>
</evidence>
<feature type="signal peptide" evidence="16">
    <location>
        <begin position="1"/>
        <end position="28"/>
    </location>
</feature>
<dbReference type="PROSITE" id="PS50983">
    <property type="entry name" value="FE_B12_PBP"/>
    <property type="match status" value="1"/>
</dbReference>
<keyword evidence="9" id="KW-0408">Iron</keyword>
<dbReference type="GO" id="GO:0046872">
    <property type="term" value="F:metal ion binding"/>
    <property type="evidence" value="ECO:0007669"/>
    <property type="project" value="UniProtKB-KW"/>
</dbReference>
<evidence type="ECO:0000256" key="9">
    <source>
        <dbReference type="ARBA" id="ARBA00023004"/>
    </source>
</evidence>
<dbReference type="EMBL" id="JACHXK010000012">
    <property type="protein sequence ID" value="MBB3112456.1"/>
    <property type="molecule type" value="Genomic_DNA"/>
</dbReference>
<dbReference type="InterPro" id="IPR019957">
    <property type="entry name" value="ABC_transptr_haem-bd_IsdE"/>
</dbReference>
<dbReference type="NCBIfam" id="TIGR03659">
    <property type="entry name" value="IsdE"/>
    <property type="match status" value="1"/>
</dbReference>
<evidence type="ECO:0000256" key="15">
    <source>
        <dbReference type="SAM" id="MobiDB-lite"/>
    </source>
</evidence>
<dbReference type="PROSITE" id="PS51257">
    <property type="entry name" value="PROKAR_LIPOPROTEIN"/>
    <property type="match status" value="1"/>
</dbReference>
<evidence type="ECO:0000256" key="8">
    <source>
        <dbReference type="ARBA" id="ARBA00022729"/>
    </source>
</evidence>
<dbReference type="PANTHER" id="PTHR30535:SF36">
    <property type="entry name" value="HIGH-AFFINITY HEME UPTAKE SYSTEM PROTEIN ISDE"/>
    <property type="match status" value="1"/>
</dbReference>
<evidence type="ECO:0000256" key="4">
    <source>
        <dbReference type="ARBA" id="ARBA00022448"/>
    </source>
</evidence>
<dbReference type="GO" id="GO:0016020">
    <property type="term" value="C:membrane"/>
    <property type="evidence" value="ECO:0007669"/>
    <property type="project" value="InterPro"/>
</dbReference>
<name>A0A7W5B256_9BACL</name>
<comment type="cofactor">
    <cofactor evidence="1">
        <name>heme b</name>
        <dbReference type="ChEBI" id="CHEBI:60344"/>
    </cofactor>
</comment>
<keyword evidence="11" id="KW-0564">Palmitate</keyword>
<evidence type="ECO:0000256" key="11">
    <source>
        <dbReference type="ARBA" id="ARBA00023139"/>
    </source>
</evidence>
<proteinExistence type="inferred from homology"/>
<evidence type="ECO:0000256" key="14">
    <source>
        <dbReference type="ARBA" id="ARBA00031463"/>
    </source>
</evidence>
<evidence type="ECO:0000256" key="2">
    <source>
        <dbReference type="ARBA" id="ARBA00008814"/>
    </source>
</evidence>
<feature type="compositionally biased region" description="Low complexity" evidence="15">
    <location>
        <begin position="26"/>
        <end position="41"/>
    </location>
</feature>
<keyword evidence="7" id="KW-0479">Metal-binding</keyword>
<evidence type="ECO:0000313" key="18">
    <source>
        <dbReference type="EMBL" id="MBB3112456.1"/>
    </source>
</evidence>
<dbReference type="GO" id="GO:0020037">
    <property type="term" value="F:heme binding"/>
    <property type="evidence" value="ECO:0007669"/>
    <property type="project" value="InterPro"/>
</dbReference>
<keyword evidence="8 16" id="KW-0732">Signal</keyword>
<evidence type="ECO:0000313" key="19">
    <source>
        <dbReference type="Proteomes" id="UP000570361"/>
    </source>
</evidence>
<keyword evidence="10" id="KW-0472">Membrane</keyword>
<evidence type="ECO:0000256" key="16">
    <source>
        <dbReference type="SAM" id="SignalP"/>
    </source>
</evidence>